<dbReference type="PIRSF" id="PIRSF004485">
    <property type="entry name" value="T7_18-5_prd"/>
    <property type="match status" value="1"/>
</dbReference>
<name>A0A059VJR4_9CAUD</name>
<sequence>MGLKEIALAVVLAAGALGLAYTKGHSDATDTLTIKHQAELLAANRQLEVEREQAQQTIAAISKEWQGYLGSSKASADRVVADLRSRNIGLSVQLADATVRCVTSDGRPLPDGRAELRSDFASALIEQAQRADAQVKGLQKTVRALQGGK</sequence>
<dbReference type="GeneID" id="19685931"/>
<proteinExistence type="predicted"/>
<evidence type="ECO:0000256" key="1">
    <source>
        <dbReference type="SAM" id="Coils"/>
    </source>
</evidence>
<dbReference type="KEGG" id="vg:19685931"/>
<dbReference type="OrthoDB" id="27240at10239"/>
<keyword evidence="3" id="KW-1185">Reference proteome</keyword>
<feature type="coiled-coil region" evidence="1">
    <location>
        <begin position="37"/>
        <end position="64"/>
    </location>
</feature>
<dbReference type="SMR" id="A0A059VJR4"/>
<dbReference type="RefSeq" id="YP_009043273.1">
    <property type="nucleotide sequence ID" value="NC_024362.1"/>
</dbReference>
<evidence type="ECO:0000313" key="3">
    <source>
        <dbReference type="Proteomes" id="UP000204268"/>
    </source>
</evidence>
<dbReference type="EMBL" id="KJ507099">
    <property type="protein sequence ID" value="AHZ95026.1"/>
    <property type="molecule type" value="Genomic_DNA"/>
</dbReference>
<dbReference type="Proteomes" id="UP000204268">
    <property type="component" value="Segment"/>
</dbReference>
<protein>
    <submittedName>
        <fullName evidence="2">Rz-like lysis protein</fullName>
    </submittedName>
</protein>
<gene>
    <name evidence="2" type="ORF">phiPSA2_45</name>
</gene>
<dbReference type="InterPro" id="IPR016417">
    <property type="entry name" value="I-spanin_T7likevirus"/>
</dbReference>
<reference evidence="2 3" key="1">
    <citation type="journal article" date="2014" name="J. Basic Microbiol.">
        <title>Isolation and partial characterization of bacteriophages infecting Pseudomonas syringae pv. actinidiae, causal agent of kiwifruit bacterial canker.</title>
        <authorList>
            <person name="Di Lallo G."/>
            <person name="Evangelisti M."/>
            <person name="Mancuso F."/>
            <person name="Ferrante P."/>
            <person name="Marcelletti S."/>
            <person name="Tinari A."/>
            <person name="Superti F."/>
            <person name="Migliore L."/>
            <person name="D'Addabbo P."/>
            <person name="Frezza D."/>
            <person name="Scortichini M."/>
            <person name="Thaller M.C."/>
        </authorList>
    </citation>
    <scope>NUCLEOTIDE SEQUENCE [LARGE SCALE GENOMIC DNA]</scope>
</reference>
<organism evidence="2 3">
    <name type="scientific">Pseudomonas phage phiPSA2</name>
    <dbReference type="NCBI Taxonomy" id="1500756"/>
    <lineage>
        <taxon>Viruses</taxon>
        <taxon>Duplodnaviria</taxon>
        <taxon>Heunggongvirae</taxon>
        <taxon>Uroviricota</taxon>
        <taxon>Caudoviricetes</taxon>
        <taxon>Autographivirales</taxon>
        <taxon>Autotranscriptaviridae</taxon>
        <taxon>Studiervirinae</taxon>
        <taxon>Ghunavirus</taxon>
        <taxon>Ghunavirus PSA2</taxon>
    </lineage>
</organism>
<evidence type="ECO:0000313" key="2">
    <source>
        <dbReference type="EMBL" id="AHZ95026.1"/>
    </source>
</evidence>
<keyword evidence="1" id="KW-0175">Coiled coil</keyword>
<accession>A0A059VJR4</accession>